<organism evidence="8 9">
    <name type="scientific">Leishmania orientalis</name>
    <dbReference type="NCBI Taxonomy" id="2249476"/>
    <lineage>
        <taxon>Eukaryota</taxon>
        <taxon>Discoba</taxon>
        <taxon>Euglenozoa</taxon>
        <taxon>Kinetoplastea</taxon>
        <taxon>Metakinetoplastina</taxon>
        <taxon>Trypanosomatida</taxon>
        <taxon>Trypanosomatidae</taxon>
        <taxon>Leishmaniinae</taxon>
        <taxon>Leishmania</taxon>
    </lineage>
</organism>
<feature type="transmembrane region" description="Helical" evidence="6">
    <location>
        <begin position="27"/>
        <end position="50"/>
    </location>
</feature>
<dbReference type="KEGG" id="loi:92361924"/>
<keyword evidence="2 6" id="KW-0812">Transmembrane</keyword>
<proteinExistence type="predicted"/>
<comment type="subcellular location">
    <subcellularLocation>
        <location evidence="1">Membrane</location>
        <topology evidence="1">Multi-pass membrane protein</topology>
    </subcellularLocation>
</comment>
<dbReference type="PANTHER" id="PTHR21576:SF158">
    <property type="entry name" value="RIBOSOMAL RNA-PROCESSING PROTEIN 12-LIKE CONSERVED DOMAIN-CONTAINING PROTEIN"/>
    <property type="match status" value="1"/>
</dbReference>
<dbReference type="Proteomes" id="UP000674143">
    <property type="component" value="Unassembled WGS sequence"/>
</dbReference>
<dbReference type="PANTHER" id="PTHR21576">
    <property type="entry name" value="UNCHARACTERIZED NODULIN-LIKE PROTEIN"/>
    <property type="match status" value="1"/>
</dbReference>
<dbReference type="AlphaFoldDB" id="A0A836GNW7"/>
<evidence type="ECO:0000313" key="9">
    <source>
        <dbReference type="Proteomes" id="UP000674143"/>
    </source>
</evidence>
<reference evidence="9" key="1">
    <citation type="journal article" date="2021" name="Microbiol. Resour. Announc.">
        <title>LGAAP: Leishmaniinae Genome Assembly and Annotation Pipeline.</title>
        <authorList>
            <person name="Almutairi H."/>
            <person name="Urbaniak M.D."/>
            <person name="Bates M.D."/>
            <person name="Jariyapan N."/>
            <person name="Kwakye-Nuako G."/>
            <person name="Thomaz-Soccol V."/>
            <person name="Al-Salem W.S."/>
            <person name="Dillon R.J."/>
            <person name="Bates P.A."/>
            <person name="Gatherer D."/>
        </authorList>
    </citation>
    <scope>NUCLEOTIDE SEQUENCE [LARGE SCALE GENOMIC DNA]</scope>
</reference>
<feature type="transmembrane region" description="Helical" evidence="6">
    <location>
        <begin position="273"/>
        <end position="296"/>
    </location>
</feature>
<feature type="domain" description="Nodulin-like" evidence="7">
    <location>
        <begin position="31"/>
        <end position="287"/>
    </location>
</feature>
<dbReference type="SUPFAM" id="SSF103473">
    <property type="entry name" value="MFS general substrate transporter"/>
    <property type="match status" value="2"/>
</dbReference>
<dbReference type="Pfam" id="PF06813">
    <property type="entry name" value="Nodulin-like"/>
    <property type="match status" value="1"/>
</dbReference>
<evidence type="ECO:0000256" key="2">
    <source>
        <dbReference type="ARBA" id="ARBA00022692"/>
    </source>
</evidence>
<evidence type="ECO:0000256" key="4">
    <source>
        <dbReference type="ARBA" id="ARBA00023136"/>
    </source>
</evidence>
<feature type="transmembrane region" description="Helical" evidence="6">
    <location>
        <begin position="556"/>
        <end position="576"/>
    </location>
</feature>
<feature type="transmembrane region" description="Helical" evidence="6">
    <location>
        <begin position="462"/>
        <end position="483"/>
    </location>
</feature>
<feature type="transmembrane region" description="Helical" evidence="6">
    <location>
        <begin position="240"/>
        <end position="261"/>
    </location>
</feature>
<dbReference type="InterPro" id="IPR036259">
    <property type="entry name" value="MFS_trans_sf"/>
</dbReference>
<name>A0A836GNW7_9TRYP</name>
<feature type="transmembrane region" description="Helical" evidence="6">
    <location>
        <begin position="187"/>
        <end position="210"/>
    </location>
</feature>
<feature type="transmembrane region" description="Helical" evidence="6">
    <location>
        <begin position="423"/>
        <end position="442"/>
    </location>
</feature>
<feature type="transmembrane region" description="Helical" evidence="6">
    <location>
        <begin position="596"/>
        <end position="620"/>
    </location>
</feature>
<evidence type="ECO:0000259" key="7">
    <source>
        <dbReference type="Pfam" id="PF06813"/>
    </source>
</evidence>
<evidence type="ECO:0000256" key="1">
    <source>
        <dbReference type="ARBA" id="ARBA00004141"/>
    </source>
</evidence>
<evidence type="ECO:0000313" key="8">
    <source>
        <dbReference type="EMBL" id="KAG5485427.1"/>
    </source>
</evidence>
<protein>
    <recommendedName>
        <fullName evidence="7">Nodulin-like domain-containing protein</fullName>
    </recommendedName>
</protein>
<keyword evidence="4 6" id="KW-0472">Membrane</keyword>
<feature type="transmembrane region" description="Helical" evidence="6">
    <location>
        <begin position="93"/>
        <end position="114"/>
    </location>
</feature>
<feature type="transmembrane region" description="Helical" evidence="6">
    <location>
        <begin position="160"/>
        <end position="181"/>
    </location>
</feature>
<evidence type="ECO:0000256" key="3">
    <source>
        <dbReference type="ARBA" id="ARBA00022989"/>
    </source>
</evidence>
<feature type="transmembrane region" description="Helical" evidence="6">
    <location>
        <begin position="520"/>
        <end position="544"/>
    </location>
</feature>
<accession>A0A836GNW7</accession>
<sequence length="630" mass="68525">MAVDETNLQPGGVYRVGLFEHTLEKGWFCQFCIGILLCVNNGACFCFGIFSPYMKGEGFAYSQFQIDAVSTAGVLLSYFSMPTGFLYDRKGPATTLLVGTLLNVTGWVGMYLIFSDVFSHSVVVMAIFYGLSQLSASFFETGSILTNLKSFSCYKGRVILIQKTFMGLGSSLVAQIYVAFFEKVFDGIAPFFVFLALYSIFAGTLGVLYLRLPTPATRCVGINVEDADTRARGGGEPRMFALPFNIGTGILCFSVAFVLLTSLVENYVHSLSLAWRLVIGVATVVLCVSFTAMIFTTPSYEVNRRRSAGDADADDAEDRASAVHASGTISSPTAANASDDATMTKEDDRYYGAVEDLSRCAVSSVEMQCKAGLQDRQGTSVRQQRAAPVVPWAESSVAEGDAQERLSSLNTKSLWTNLQHRELWLLWLVCFAAWSAMTVVSSNSSHIYQAVARDSFSLTVNSVFVSIYGVASAVGRILVGALYPRMERRRIHISAMLLVAPFLNVAGLPLFLIAPARLLFVPFFVVGLGVGFSWGTTVLVITSLFSSANCGKHYSFLYTAGMLSPLIFNLALFGPLYDHYQAKEGHGKEGSCEGVICFAVPLMVCMVVNMFAVPAAYAFYKRSSALLQMP</sequence>
<reference evidence="9" key="2">
    <citation type="journal article" date="2021" name="Sci. Data">
        <title>Chromosome-scale genome sequencing, assembly and annotation of six genomes from subfamily Leishmaniinae.</title>
        <authorList>
            <person name="Almutairi H."/>
            <person name="Urbaniak M.D."/>
            <person name="Bates M.D."/>
            <person name="Jariyapan N."/>
            <person name="Kwakye-Nuako G."/>
            <person name="Thomaz Soccol V."/>
            <person name="Al-Salem W.S."/>
            <person name="Dillon R.J."/>
            <person name="Bates P.A."/>
            <person name="Gatherer D."/>
        </authorList>
    </citation>
    <scope>NUCLEOTIDE SEQUENCE [LARGE SCALE GENOMIC DNA]</scope>
</reference>
<feature type="transmembrane region" description="Helical" evidence="6">
    <location>
        <begin position="495"/>
        <end position="514"/>
    </location>
</feature>
<dbReference type="FunFam" id="1.20.1250.20:FF:001014">
    <property type="entry name" value="Nodulin-like, putative"/>
    <property type="match status" value="1"/>
</dbReference>
<evidence type="ECO:0000256" key="5">
    <source>
        <dbReference type="SAM" id="MobiDB-lite"/>
    </source>
</evidence>
<comment type="caution">
    <text evidence="8">The sequence shown here is derived from an EMBL/GenBank/DDBJ whole genome shotgun (WGS) entry which is preliminary data.</text>
</comment>
<dbReference type="Gene3D" id="1.20.1250.20">
    <property type="entry name" value="MFS general substrate transporter like domains"/>
    <property type="match status" value="2"/>
</dbReference>
<feature type="transmembrane region" description="Helical" evidence="6">
    <location>
        <begin position="62"/>
        <end position="81"/>
    </location>
</feature>
<feature type="region of interest" description="Disordered" evidence="5">
    <location>
        <begin position="305"/>
        <end position="342"/>
    </location>
</feature>
<dbReference type="RefSeq" id="XP_067065164.1">
    <property type="nucleotide sequence ID" value="XM_067207990.1"/>
</dbReference>
<evidence type="ECO:0000256" key="6">
    <source>
        <dbReference type="SAM" id="Phobius"/>
    </source>
</evidence>
<dbReference type="InterPro" id="IPR010658">
    <property type="entry name" value="Nodulin-like"/>
</dbReference>
<feature type="compositionally biased region" description="Polar residues" evidence="5">
    <location>
        <begin position="327"/>
        <end position="341"/>
    </location>
</feature>
<keyword evidence="3 6" id="KW-1133">Transmembrane helix</keyword>
<feature type="transmembrane region" description="Helical" evidence="6">
    <location>
        <begin position="120"/>
        <end position="139"/>
    </location>
</feature>
<dbReference type="GO" id="GO:0016020">
    <property type="term" value="C:membrane"/>
    <property type="evidence" value="ECO:0007669"/>
    <property type="project" value="UniProtKB-SubCell"/>
</dbReference>
<keyword evidence="9" id="KW-1185">Reference proteome</keyword>
<gene>
    <name evidence="8" type="ORF">LSCM4_06065</name>
</gene>
<dbReference type="GeneID" id="92361924"/>
<dbReference type="EMBL" id="JAFHLR010000011">
    <property type="protein sequence ID" value="KAG5485427.1"/>
    <property type="molecule type" value="Genomic_DNA"/>
</dbReference>